<dbReference type="Proteomes" id="UP000216107">
    <property type="component" value="Unassembled WGS sequence"/>
</dbReference>
<sequence length="161" mass="17363">MMQMDEQSWQTRDYRAEDAPALAALSRAAILGLGPQAYPAEQCAAWAAVLVDDEAWTQRLQEAWVRVAHDDDGNIVGFGAIALPGQIDLLFTEPDRSRQGVASLILDDLLAIAAAMGARSLTVKVSALSRGLFERHDFVADGPPAERPGLPAGQPMRRAKV</sequence>
<evidence type="ECO:0000313" key="5">
    <source>
        <dbReference type="Proteomes" id="UP000216107"/>
    </source>
</evidence>
<reference evidence="3 6" key="1">
    <citation type="submission" date="2016-08" db="EMBL/GenBank/DDBJ databases">
        <title>Candidatus Dactylopiibacterium carminicum genome sequence.</title>
        <authorList>
            <person name="Ramirez-Puebla S.T."/>
            <person name="Ormeno-Orrillo E."/>
            <person name="Vera-Ponce De Leon A."/>
            <person name="Luis L."/>
            <person name="Sanchez-Flores A."/>
            <person name="Monica R."/>
            <person name="Martinez-Romero E."/>
        </authorList>
    </citation>
    <scope>NUCLEOTIDE SEQUENCE [LARGE SCALE GENOMIC DNA]</scope>
    <source>
        <strain evidence="3">END1</strain>
    </source>
</reference>
<comment type="caution">
    <text evidence="4">The sequence shown here is derived from an EMBL/GenBank/DDBJ whole genome shotgun (WGS) entry which is preliminary data.</text>
</comment>
<dbReference type="OrthoDB" id="5355033at2"/>
<dbReference type="GO" id="GO:0016747">
    <property type="term" value="F:acyltransferase activity, transferring groups other than amino-acyl groups"/>
    <property type="evidence" value="ECO:0007669"/>
    <property type="project" value="InterPro"/>
</dbReference>
<organism evidence="4 5">
    <name type="scientific">Candidatus Dactylopiibacterium carminicum</name>
    <dbReference type="NCBI Taxonomy" id="857335"/>
    <lineage>
        <taxon>Bacteria</taxon>
        <taxon>Pseudomonadati</taxon>
        <taxon>Pseudomonadota</taxon>
        <taxon>Betaproteobacteria</taxon>
        <taxon>Rhodocyclales</taxon>
        <taxon>Rhodocyclaceae</taxon>
        <taxon>Candidatus Dactylopiibacterium</taxon>
    </lineage>
</organism>
<name>A0A272ES08_9RHOO</name>
<evidence type="ECO:0000313" key="6">
    <source>
        <dbReference type="Proteomes" id="UP000623509"/>
    </source>
</evidence>
<proteinExistence type="predicted"/>
<dbReference type="SUPFAM" id="SSF55729">
    <property type="entry name" value="Acyl-CoA N-acyltransferases (Nat)"/>
    <property type="match status" value="1"/>
</dbReference>
<dbReference type="EMBL" id="NMRN01000027">
    <property type="protein sequence ID" value="PAS92898.1"/>
    <property type="molecule type" value="Genomic_DNA"/>
</dbReference>
<feature type="domain" description="N-acetyltransferase" evidence="2">
    <location>
        <begin position="9"/>
        <end position="157"/>
    </location>
</feature>
<dbReference type="InterPro" id="IPR016181">
    <property type="entry name" value="Acyl_CoA_acyltransferase"/>
</dbReference>
<evidence type="ECO:0000256" key="1">
    <source>
        <dbReference type="SAM" id="MobiDB-lite"/>
    </source>
</evidence>
<reference evidence="4 5" key="2">
    <citation type="submission" date="2017-07" db="EMBL/GenBank/DDBJ databases">
        <title>Candidatus Dactylopiibacterium carminicum, a nitrogen-fixing symbiont of the cochineal insect Dactylopius coccus and Dactylopius opuntiae (Hemiptera: Coccoidea: Dactylopiidae).</title>
        <authorList>
            <person name="Vera A."/>
        </authorList>
    </citation>
    <scope>NUCLEOTIDE SEQUENCE [LARGE SCALE GENOMIC DNA]</scope>
    <source>
        <strain evidence="4 5">NFDCM</strain>
    </source>
</reference>
<dbReference type="InterPro" id="IPR052564">
    <property type="entry name" value="N-acetyltrans/Recomb-assoc"/>
</dbReference>
<dbReference type="PANTHER" id="PTHR43451:SF1">
    <property type="entry name" value="ACETYLTRANSFERASE"/>
    <property type="match status" value="1"/>
</dbReference>
<protein>
    <submittedName>
        <fullName evidence="4">GNAT family N-acetyltransferase</fullName>
    </submittedName>
</protein>
<accession>A0A272ES08</accession>
<feature type="region of interest" description="Disordered" evidence="1">
    <location>
        <begin position="139"/>
        <end position="161"/>
    </location>
</feature>
<dbReference type="InterPro" id="IPR000182">
    <property type="entry name" value="GNAT_dom"/>
</dbReference>
<keyword evidence="6" id="KW-1185">Reference proteome</keyword>
<dbReference type="PROSITE" id="PS51186">
    <property type="entry name" value="GNAT"/>
    <property type="match status" value="1"/>
</dbReference>
<evidence type="ECO:0000313" key="3">
    <source>
        <dbReference type="EMBL" id="KAF7598922.1"/>
    </source>
</evidence>
<dbReference type="Proteomes" id="UP000623509">
    <property type="component" value="Unassembled WGS sequence"/>
</dbReference>
<gene>
    <name evidence="3" type="ORF">BGI27_10650</name>
    <name evidence="4" type="ORF">CGU29_09735</name>
</gene>
<evidence type="ECO:0000259" key="2">
    <source>
        <dbReference type="PROSITE" id="PS51186"/>
    </source>
</evidence>
<dbReference type="Gene3D" id="3.40.630.30">
    <property type="match status" value="1"/>
</dbReference>
<dbReference type="EMBL" id="MDUX01000033">
    <property type="protein sequence ID" value="KAF7598922.1"/>
    <property type="molecule type" value="Genomic_DNA"/>
</dbReference>
<keyword evidence="4" id="KW-0808">Transferase</keyword>
<evidence type="ECO:0000313" key="4">
    <source>
        <dbReference type="EMBL" id="PAS92898.1"/>
    </source>
</evidence>
<dbReference type="Pfam" id="PF13673">
    <property type="entry name" value="Acetyltransf_10"/>
    <property type="match status" value="1"/>
</dbReference>
<dbReference type="AlphaFoldDB" id="A0A272ES08"/>
<dbReference type="PANTHER" id="PTHR43451">
    <property type="entry name" value="ACETYLTRANSFERASE (GNAT) FAMILY PROTEIN"/>
    <property type="match status" value="1"/>
</dbReference>